<feature type="transmembrane region" description="Helical" evidence="6">
    <location>
        <begin position="142"/>
        <end position="164"/>
    </location>
</feature>
<organism evidence="8 9">
    <name type="scientific">Polaribacter ponticola</name>
    <dbReference type="NCBI Taxonomy" id="2978475"/>
    <lineage>
        <taxon>Bacteria</taxon>
        <taxon>Pseudomonadati</taxon>
        <taxon>Bacteroidota</taxon>
        <taxon>Flavobacteriia</taxon>
        <taxon>Flavobacteriales</taxon>
        <taxon>Flavobacteriaceae</taxon>
    </lineage>
</organism>
<keyword evidence="5 6" id="KW-0472">Membrane</keyword>
<reference evidence="8" key="1">
    <citation type="submission" date="2023-02" db="EMBL/GenBank/DDBJ databases">
        <title>Polaribacter ponticola sp. nov., isolated from seawater.</title>
        <authorList>
            <person name="Baek J.H."/>
            <person name="Kim J.M."/>
            <person name="Choi D.G."/>
            <person name="Jeon C.O."/>
        </authorList>
    </citation>
    <scope>NUCLEOTIDE SEQUENCE</scope>
    <source>
        <strain evidence="8">MSW5</strain>
    </source>
</reference>
<feature type="transmembrane region" description="Helical" evidence="6">
    <location>
        <begin position="236"/>
        <end position="257"/>
    </location>
</feature>
<comment type="subcellular location">
    <subcellularLocation>
        <location evidence="1">Cell membrane</location>
        <topology evidence="1">Multi-pass membrane protein</topology>
    </subcellularLocation>
</comment>
<evidence type="ECO:0000256" key="6">
    <source>
        <dbReference type="SAM" id="Phobius"/>
    </source>
</evidence>
<feature type="transmembrane region" description="Helical" evidence="6">
    <location>
        <begin position="12"/>
        <end position="31"/>
    </location>
</feature>
<keyword evidence="9" id="KW-1185">Reference proteome</keyword>
<keyword evidence="4 6" id="KW-1133">Transmembrane helix</keyword>
<dbReference type="Proteomes" id="UP001151478">
    <property type="component" value="Unassembled WGS sequence"/>
</dbReference>
<sequence>MSDYSRAGAIHILAVSGLHVGIILLILSWLFKPLEKLRKGKFLKTVFIILFLWMFAFVAGLSASVVRAVTMFTFLAIGMSFQRKNVVEFSLITSLFFLLIVKPMFLFDVGFQLSYLAVFGIIRVQPKLYEIYKPSFLIDKKIWELITVSVAAQIGILPLTLYYFHQFPSLFLLSNLIIIPCLSAILIGGILVITLSLLGVLPQFLANVYGFVISQMNSFVSWISNQEEFLLKEISLSFLMMIALYVTIVFLTRMLIYFSPKKVIYFLISILFVQSVFVFENYQKKTKKEFIVFHKSRKSVIGIRGEGRLDVYHNLDSLSFQKLNLIPSYKIGENVSKIIETNINAVFKFDKTPILLIDSLGVYKLNQLKNPIVVLQYSPKINLERLIRVLQPKQIIADGSNYKSYINRWEITSKKQKTPFHYTGRNGAFILKSRNSNF</sequence>
<proteinExistence type="predicted"/>
<evidence type="ECO:0000256" key="4">
    <source>
        <dbReference type="ARBA" id="ARBA00022989"/>
    </source>
</evidence>
<dbReference type="PANTHER" id="PTHR30619">
    <property type="entry name" value="DNA INTERNALIZATION/COMPETENCE PROTEIN COMEC/REC2"/>
    <property type="match status" value="1"/>
</dbReference>
<feature type="transmembrane region" description="Helical" evidence="6">
    <location>
        <begin position="263"/>
        <end position="282"/>
    </location>
</feature>
<comment type="caution">
    <text evidence="8">The sequence shown here is derived from an EMBL/GenBank/DDBJ whole genome shotgun (WGS) entry which is preliminary data.</text>
</comment>
<accession>A0ABT5S7C3</accession>
<evidence type="ECO:0000256" key="3">
    <source>
        <dbReference type="ARBA" id="ARBA00022692"/>
    </source>
</evidence>
<evidence type="ECO:0000313" key="8">
    <source>
        <dbReference type="EMBL" id="MDD7913515.1"/>
    </source>
</evidence>
<evidence type="ECO:0000256" key="2">
    <source>
        <dbReference type="ARBA" id="ARBA00022475"/>
    </source>
</evidence>
<gene>
    <name evidence="8" type="ORF">N5A56_003370</name>
</gene>
<dbReference type="InterPro" id="IPR052159">
    <property type="entry name" value="Competence_DNA_uptake"/>
</dbReference>
<name>A0ABT5S7C3_9FLAO</name>
<feature type="transmembrane region" description="Helical" evidence="6">
    <location>
        <begin position="176"/>
        <end position="198"/>
    </location>
</feature>
<keyword evidence="3 6" id="KW-0812">Transmembrane</keyword>
<keyword evidence="2" id="KW-1003">Cell membrane</keyword>
<evidence type="ECO:0000256" key="1">
    <source>
        <dbReference type="ARBA" id="ARBA00004651"/>
    </source>
</evidence>
<feature type="transmembrane region" description="Helical" evidence="6">
    <location>
        <begin position="204"/>
        <end position="224"/>
    </location>
</feature>
<evidence type="ECO:0000259" key="7">
    <source>
        <dbReference type="Pfam" id="PF03772"/>
    </source>
</evidence>
<dbReference type="InterPro" id="IPR004477">
    <property type="entry name" value="ComEC_N"/>
</dbReference>
<feature type="transmembrane region" description="Helical" evidence="6">
    <location>
        <begin position="89"/>
        <end position="122"/>
    </location>
</feature>
<feature type="domain" description="ComEC/Rec2-related protein" evidence="7">
    <location>
        <begin position="2"/>
        <end position="252"/>
    </location>
</feature>
<dbReference type="PANTHER" id="PTHR30619:SF1">
    <property type="entry name" value="RECOMBINATION PROTEIN 2"/>
    <property type="match status" value="1"/>
</dbReference>
<feature type="transmembrane region" description="Helical" evidence="6">
    <location>
        <begin position="51"/>
        <end position="77"/>
    </location>
</feature>
<evidence type="ECO:0000313" key="9">
    <source>
        <dbReference type="Proteomes" id="UP001151478"/>
    </source>
</evidence>
<evidence type="ECO:0000256" key="5">
    <source>
        <dbReference type="ARBA" id="ARBA00023136"/>
    </source>
</evidence>
<dbReference type="EMBL" id="JAOSLC020000002">
    <property type="protein sequence ID" value="MDD7913515.1"/>
    <property type="molecule type" value="Genomic_DNA"/>
</dbReference>
<dbReference type="NCBIfam" id="TIGR00360">
    <property type="entry name" value="ComEC_N-term"/>
    <property type="match status" value="1"/>
</dbReference>
<dbReference type="Pfam" id="PF03772">
    <property type="entry name" value="Competence"/>
    <property type="match status" value="1"/>
</dbReference>
<protein>
    <submittedName>
        <fullName evidence="8">ComEC/Rec2 family competence protein</fullName>
    </submittedName>
</protein>